<accession>A0A7K1SII2</accession>
<dbReference type="EMBL" id="WPIN01000012">
    <property type="protein sequence ID" value="MVM33631.1"/>
    <property type="molecule type" value="Genomic_DNA"/>
</dbReference>
<evidence type="ECO:0000313" key="3">
    <source>
        <dbReference type="Proteomes" id="UP000436006"/>
    </source>
</evidence>
<comment type="caution">
    <text evidence="2">The sequence shown here is derived from an EMBL/GenBank/DDBJ whole genome shotgun (WGS) entry which is preliminary data.</text>
</comment>
<dbReference type="RefSeq" id="WP_157588349.1">
    <property type="nucleotide sequence ID" value="NZ_WPIN01000012.1"/>
</dbReference>
<keyword evidence="1" id="KW-0175">Coiled coil</keyword>
<evidence type="ECO:0000313" key="2">
    <source>
        <dbReference type="EMBL" id="MVM33631.1"/>
    </source>
</evidence>
<dbReference type="Proteomes" id="UP000436006">
    <property type="component" value="Unassembled WGS sequence"/>
</dbReference>
<name>A0A7K1SII2_9BACT</name>
<dbReference type="AlphaFoldDB" id="A0A7K1SII2"/>
<reference evidence="2 3" key="1">
    <citation type="submission" date="2019-12" db="EMBL/GenBank/DDBJ databases">
        <title>Spirosoma sp. HMF4905 genome sequencing and assembly.</title>
        <authorList>
            <person name="Kang H."/>
            <person name="Cha I."/>
            <person name="Kim H."/>
            <person name="Joh K."/>
        </authorList>
    </citation>
    <scope>NUCLEOTIDE SEQUENCE [LARGE SCALE GENOMIC DNA]</scope>
    <source>
        <strain evidence="2 3">HMF4905</strain>
    </source>
</reference>
<sequence>MQNQLFAEVAPADRKQILSDSCDRVETLEYLKPYESDELNQLKDSYTDVSIQIAKLEAEKKKANDAFNLTLKELKGKAGLTLLFLRNKAEQVTEPCYMFFEADAKLVGYYNAEGRLVSSRPMRPGENQQTVFAVNRRDEYMTGTND</sequence>
<organism evidence="2 3">
    <name type="scientific">Spirosoma arboris</name>
    <dbReference type="NCBI Taxonomy" id="2682092"/>
    <lineage>
        <taxon>Bacteria</taxon>
        <taxon>Pseudomonadati</taxon>
        <taxon>Bacteroidota</taxon>
        <taxon>Cytophagia</taxon>
        <taxon>Cytophagales</taxon>
        <taxon>Cytophagaceae</taxon>
        <taxon>Spirosoma</taxon>
    </lineage>
</organism>
<feature type="coiled-coil region" evidence="1">
    <location>
        <begin position="39"/>
        <end position="73"/>
    </location>
</feature>
<gene>
    <name evidence="2" type="ORF">GO755_26570</name>
</gene>
<protein>
    <submittedName>
        <fullName evidence="2">Uncharacterized protein</fullName>
    </submittedName>
</protein>
<evidence type="ECO:0000256" key="1">
    <source>
        <dbReference type="SAM" id="Coils"/>
    </source>
</evidence>
<proteinExistence type="predicted"/>
<keyword evidence="3" id="KW-1185">Reference proteome</keyword>